<evidence type="ECO:0000256" key="2">
    <source>
        <dbReference type="SAM" id="MobiDB-lite"/>
    </source>
</evidence>
<feature type="domain" description="Protein kinase" evidence="4">
    <location>
        <begin position="216"/>
        <end position="376"/>
    </location>
</feature>
<dbReference type="AlphaFoldDB" id="A0A9W4SVK9"/>
<dbReference type="InterPro" id="IPR011009">
    <property type="entry name" value="Kinase-like_dom_sf"/>
</dbReference>
<proteinExistence type="predicted"/>
<keyword evidence="6" id="KW-1185">Reference proteome</keyword>
<dbReference type="Gene3D" id="1.10.510.10">
    <property type="entry name" value="Transferase(Phosphotransferase) domain 1"/>
    <property type="match status" value="1"/>
</dbReference>
<feature type="compositionally biased region" description="Polar residues" evidence="2">
    <location>
        <begin position="181"/>
        <end position="199"/>
    </location>
</feature>
<dbReference type="InterPro" id="IPR052396">
    <property type="entry name" value="Meiotic_Drive_Suppr_Kinase"/>
</dbReference>
<sequence length="376" mass="43757">MEKYLFWKQKDSDFPRDDPNIGPFIPDYTCRLINNGIHGRQILALEIKRQIIVEGLVQISNEDLEEENFSGHLHNVIRQIYNYLSSLQLQYGTLSSYDYHWFMYRPKNNHTELHISHALQCDSTSPSVFKSYAYLAQLAERDPTSPHHNIINRGRRQNLQLQQDPQSSENTQVFRSLSSSHYGSNVSSMITGSQETRQQPQDKEEITEQDFDVSEFKLKSSLGYGQTGGTYQCEFYGQAIALKALDLYKNSRFFYKMQNEIEIYKRLTTIQGMYIPKLVCYGYYGGGMGYIMGTTIVGTMLSFHKIEQWQKSNALKALKVIHSHNILHNDIREGNILVNEKSNIYIIDFGMSIVTDKKKLFRREESELSRLLNRYM</sequence>
<name>A0A9W4SVK9_9GLOM</name>
<dbReference type="PANTHER" id="PTHR37171">
    <property type="entry name" value="SERINE/THREONINE-PROTEIN KINASE YRZF-RELATED"/>
    <property type="match status" value="1"/>
</dbReference>
<dbReference type="Proteomes" id="UP001153678">
    <property type="component" value="Unassembled WGS sequence"/>
</dbReference>
<reference evidence="5" key="1">
    <citation type="submission" date="2022-08" db="EMBL/GenBank/DDBJ databases">
        <authorList>
            <person name="Kallberg Y."/>
            <person name="Tangrot J."/>
            <person name="Rosling A."/>
        </authorList>
    </citation>
    <scope>NUCLEOTIDE SEQUENCE</scope>
    <source>
        <strain evidence="5">Wild A</strain>
    </source>
</reference>
<evidence type="ECO:0000313" key="6">
    <source>
        <dbReference type="Proteomes" id="UP001153678"/>
    </source>
</evidence>
<dbReference type="EMBL" id="CAMKVN010003527">
    <property type="protein sequence ID" value="CAI2184945.1"/>
    <property type="molecule type" value="Genomic_DNA"/>
</dbReference>
<keyword evidence="3" id="KW-0812">Transmembrane</keyword>
<keyword evidence="3" id="KW-1133">Transmembrane helix</keyword>
<evidence type="ECO:0000256" key="1">
    <source>
        <dbReference type="PROSITE-ProRule" id="PRU10141"/>
    </source>
</evidence>
<feature type="region of interest" description="Disordered" evidence="2">
    <location>
        <begin position="181"/>
        <end position="205"/>
    </location>
</feature>
<dbReference type="OrthoDB" id="2156052at2759"/>
<evidence type="ECO:0000313" key="5">
    <source>
        <dbReference type="EMBL" id="CAI2184945.1"/>
    </source>
</evidence>
<keyword evidence="1" id="KW-0067">ATP-binding</keyword>
<dbReference type="SUPFAM" id="SSF56112">
    <property type="entry name" value="Protein kinase-like (PK-like)"/>
    <property type="match status" value="1"/>
</dbReference>
<dbReference type="GO" id="GO:0004672">
    <property type="term" value="F:protein kinase activity"/>
    <property type="evidence" value="ECO:0007669"/>
    <property type="project" value="InterPro"/>
</dbReference>
<comment type="caution">
    <text evidence="5">The sequence shown here is derived from an EMBL/GenBank/DDBJ whole genome shotgun (WGS) entry which is preliminary data.</text>
</comment>
<feature type="transmembrane region" description="Helical" evidence="3">
    <location>
        <begin position="281"/>
        <end position="303"/>
    </location>
</feature>
<dbReference type="InterPro" id="IPR017441">
    <property type="entry name" value="Protein_kinase_ATP_BS"/>
</dbReference>
<dbReference type="Pfam" id="PF00069">
    <property type="entry name" value="Pkinase"/>
    <property type="match status" value="1"/>
</dbReference>
<evidence type="ECO:0000256" key="3">
    <source>
        <dbReference type="SAM" id="Phobius"/>
    </source>
</evidence>
<dbReference type="PROSITE" id="PS00109">
    <property type="entry name" value="PROTEIN_KINASE_TYR"/>
    <property type="match status" value="1"/>
</dbReference>
<organism evidence="5 6">
    <name type="scientific">Funneliformis geosporum</name>
    <dbReference type="NCBI Taxonomy" id="1117311"/>
    <lineage>
        <taxon>Eukaryota</taxon>
        <taxon>Fungi</taxon>
        <taxon>Fungi incertae sedis</taxon>
        <taxon>Mucoromycota</taxon>
        <taxon>Glomeromycotina</taxon>
        <taxon>Glomeromycetes</taxon>
        <taxon>Glomerales</taxon>
        <taxon>Glomeraceae</taxon>
        <taxon>Funneliformis</taxon>
    </lineage>
</organism>
<dbReference type="PANTHER" id="PTHR37171:SF1">
    <property type="entry name" value="SERINE_THREONINE-PROTEIN KINASE YRZF-RELATED"/>
    <property type="match status" value="1"/>
</dbReference>
<keyword evidence="1" id="KW-0547">Nucleotide-binding</keyword>
<protein>
    <submittedName>
        <fullName evidence="5">14282_t:CDS:1</fullName>
    </submittedName>
</protein>
<feature type="binding site" evidence="1">
    <location>
        <position position="243"/>
    </location>
    <ligand>
        <name>ATP</name>
        <dbReference type="ChEBI" id="CHEBI:30616"/>
    </ligand>
</feature>
<gene>
    <name evidence="5" type="ORF">FWILDA_LOCUS11830</name>
</gene>
<dbReference type="GO" id="GO:0005524">
    <property type="term" value="F:ATP binding"/>
    <property type="evidence" value="ECO:0007669"/>
    <property type="project" value="UniProtKB-UniRule"/>
</dbReference>
<accession>A0A9W4SVK9</accession>
<keyword evidence="3" id="KW-0472">Membrane</keyword>
<dbReference type="InterPro" id="IPR008266">
    <property type="entry name" value="Tyr_kinase_AS"/>
</dbReference>
<dbReference type="PROSITE" id="PS00107">
    <property type="entry name" value="PROTEIN_KINASE_ATP"/>
    <property type="match status" value="1"/>
</dbReference>
<evidence type="ECO:0000259" key="4">
    <source>
        <dbReference type="PROSITE" id="PS50011"/>
    </source>
</evidence>
<dbReference type="InterPro" id="IPR000719">
    <property type="entry name" value="Prot_kinase_dom"/>
</dbReference>
<dbReference type="PROSITE" id="PS50011">
    <property type="entry name" value="PROTEIN_KINASE_DOM"/>
    <property type="match status" value="1"/>
</dbReference>